<dbReference type="EMBL" id="CP031769">
    <property type="protein sequence ID" value="AXR06278.1"/>
    <property type="molecule type" value="Genomic_DNA"/>
</dbReference>
<reference evidence="11 12" key="1">
    <citation type="submission" date="2018-08" db="EMBL/GenBank/DDBJ databases">
        <title>Salinimonas sediminis sp. nov., a piezophilic bacterium isolated from a deep-sea sediment sample from the New Britain Trench.</title>
        <authorList>
            <person name="Cao J."/>
        </authorList>
    </citation>
    <scope>NUCLEOTIDE SEQUENCE [LARGE SCALE GENOMIC DNA]</scope>
    <source>
        <strain evidence="11 12">N102</strain>
    </source>
</reference>
<organism evidence="11 12">
    <name type="scientific">Salinimonas sediminis</name>
    <dbReference type="NCBI Taxonomy" id="2303538"/>
    <lineage>
        <taxon>Bacteria</taxon>
        <taxon>Pseudomonadati</taxon>
        <taxon>Pseudomonadota</taxon>
        <taxon>Gammaproteobacteria</taxon>
        <taxon>Alteromonadales</taxon>
        <taxon>Alteromonadaceae</taxon>
        <taxon>Alteromonas/Salinimonas group</taxon>
        <taxon>Salinimonas</taxon>
    </lineage>
</organism>
<proteinExistence type="inferred from homology"/>
<dbReference type="PANTHER" id="PTHR30489:SF0">
    <property type="entry name" value="LIPOPROTEIN-RELEASING SYSTEM TRANSMEMBRANE PROTEIN LOLE"/>
    <property type="match status" value="1"/>
</dbReference>
<dbReference type="InterPro" id="IPR011925">
    <property type="entry name" value="LolCE_TM"/>
</dbReference>
<evidence type="ECO:0000256" key="2">
    <source>
        <dbReference type="ARBA" id="ARBA00005236"/>
    </source>
</evidence>
<feature type="transmembrane region" description="Helical" evidence="8">
    <location>
        <begin position="378"/>
        <end position="397"/>
    </location>
</feature>
<comment type="subcellular location">
    <subcellularLocation>
        <location evidence="1">Cell membrane</location>
        <topology evidence="1">Multi-pass membrane protein</topology>
    </subcellularLocation>
</comment>
<evidence type="ECO:0000259" key="9">
    <source>
        <dbReference type="Pfam" id="PF02687"/>
    </source>
</evidence>
<evidence type="ECO:0000259" key="10">
    <source>
        <dbReference type="Pfam" id="PF12704"/>
    </source>
</evidence>
<evidence type="ECO:0000256" key="1">
    <source>
        <dbReference type="ARBA" id="ARBA00004651"/>
    </source>
</evidence>
<evidence type="ECO:0000256" key="4">
    <source>
        <dbReference type="ARBA" id="ARBA00022475"/>
    </source>
</evidence>
<keyword evidence="12" id="KW-1185">Reference proteome</keyword>
<feature type="transmembrane region" description="Helical" evidence="8">
    <location>
        <begin position="20"/>
        <end position="46"/>
    </location>
</feature>
<accession>A0A346NL71</accession>
<dbReference type="InterPro" id="IPR003838">
    <property type="entry name" value="ABC3_permease_C"/>
</dbReference>
<dbReference type="Proteomes" id="UP000262073">
    <property type="component" value="Chromosome"/>
</dbReference>
<protein>
    <submittedName>
        <fullName evidence="11">Lipoprotein-releasing ABC transporter permease subunit</fullName>
    </submittedName>
</protein>
<feature type="transmembrane region" description="Helical" evidence="8">
    <location>
        <begin position="269"/>
        <end position="291"/>
    </location>
</feature>
<dbReference type="KEGG" id="salm:D0Y50_07830"/>
<dbReference type="InterPro" id="IPR051447">
    <property type="entry name" value="Lipoprotein-release_system"/>
</dbReference>
<dbReference type="Pfam" id="PF12704">
    <property type="entry name" value="MacB_PCD"/>
    <property type="match status" value="1"/>
</dbReference>
<name>A0A346NL71_9ALTE</name>
<dbReference type="GO" id="GO:0098797">
    <property type="term" value="C:plasma membrane protein complex"/>
    <property type="evidence" value="ECO:0007669"/>
    <property type="project" value="TreeGrafter"/>
</dbReference>
<comment type="similarity">
    <text evidence="2">Belongs to the ABC-4 integral membrane protein family. LolC/E subfamily.</text>
</comment>
<evidence type="ECO:0000256" key="7">
    <source>
        <dbReference type="ARBA" id="ARBA00023136"/>
    </source>
</evidence>
<keyword evidence="7 8" id="KW-0472">Membrane</keyword>
<evidence type="ECO:0000313" key="11">
    <source>
        <dbReference type="EMBL" id="AXR06278.1"/>
    </source>
</evidence>
<sequence length="411" mass="44778">MKLAWQLARRFRQAKQKNRYISFISFSSTFGIGLGCFVLITLLSVMNGFERELTQRILAVIPHGELYSISNEGIEKWPQVVKTLQSDTRIASVEPYTKITGMLQHKAALKPVELTGLDVSGASHDNWLEQVTPAAWQRFVKQPDGVLLGQGLVNKLQLKTGDTLSVLVPVTTDDLAFKAPKMVKLTLVGVLSIGGELDNYLGMMHLGLASQAANITSGAQGVRVMLNDPFAAKSVMREIGFDFPQAVYMSDWTRTQGHLYNDIQLVRTVVYIVLTLVIAVACFNIVSTLVMSVREKRAAIAILKTMGAQDTLIRQAFMLQGLTNGIIGIAAGTLMAVLIAPNLSIIVKAIENLFNTEILSGDIYFIDFLPSQLETMDVVVTVVVAIILVVLATLYPASRAVKVAPASALNG</sequence>
<evidence type="ECO:0000313" key="12">
    <source>
        <dbReference type="Proteomes" id="UP000262073"/>
    </source>
</evidence>
<keyword evidence="4" id="KW-1003">Cell membrane</keyword>
<gene>
    <name evidence="11" type="ORF">D0Y50_07830</name>
</gene>
<evidence type="ECO:0000256" key="5">
    <source>
        <dbReference type="ARBA" id="ARBA00022692"/>
    </source>
</evidence>
<evidence type="ECO:0000256" key="8">
    <source>
        <dbReference type="SAM" id="Phobius"/>
    </source>
</evidence>
<keyword evidence="5 8" id="KW-0812">Transmembrane</keyword>
<dbReference type="Pfam" id="PF02687">
    <property type="entry name" value="FtsX"/>
    <property type="match status" value="1"/>
</dbReference>
<dbReference type="NCBIfam" id="TIGR02212">
    <property type="entry name" value="lolCE"/>
    <property type="match status" value="1"/>
</dbReference>
<feature type="domain" description="MacB-like periplasmic core" evidence="10">
    <location>
        <begin position="26"/>
        <end position="239"/>
    </location>
</feature>
<dbReference type="OrthoDB" id="9808461at2"/>
<evidence type="ECO:0000256" key="6">
    <source>
        <dbReference type="ARBA" id="ARBA00022989"/>
    </source>
</evidence>
<dbReference type="GO" id="GO:0042953">
    <property type="term" value="P:lipoprotein transport"/>
    <property type="evidence" value="ECO:0007669"/>
    <property type="project" value="InterPro"/>
</dbReference>
<feature type="transmembrane region" description="Helical" evidence="8">
    <location>
        <begin position="312"/>
        <end position="339"/>
    </location>
</feature>
<dbReference type="GO" id="GO:0044874">
    <property type="term" value="P:lipoprotein localization to outer membrane"/>
    <property type="evidence" value="ECO:0007669"/>
    <property type="project" value="TreeGrafter"/>
</dbReference>
<dbReference type="RefSeq" id="WP_117316308.1">
    <property type="nucleotide sequence ID" value="NZ_CP031769.1"/>
</dbReference>
<keyword evidence="3" id="KW-0813">Transport</keyword>
<dbReference type="PANTHER" id="PTHR30489">
    <property type="entry name" value="LIPOPROTEIN-RELEASING SYSTEM TRANSMEMBRANE PROTEIN LOLE"/>
    <property type="match status" value="1"/>
</dbReference>
<keyword evidence="11" id="KW-0449">Lipoprotein</keyword>
<keyword evidence="6 8" id="KW-1133">Transmembrane helix</keyword>
<dbReference type="AlphaFoldDB" id="A0A346NL71"/>
<evidence type="ECO:0000256" key="3">
    <source>
        <dbReference type="ARBA" id="ARBA00022448"/>
    </source>
</evidence>
<dbReference type="InterPro" id="IPR025857">
    <property type="entry name" value="MacB_PCD"/>
</dbReference>
<feature type="domain" description="ABC3 transporter permease C-terminal" evidence="9">
    <location>
        <begin position="272"/>
        <end position="404"/>
    </location>
</feature>